<feature type="transmembrane region" description="Helical" evidence="4">
    <location>
        <begin position="273"/>
        <end position="291"/>
    </location>
</feature>
<feature type="domain" description="Major facilitator superfamily (MFS) profile" evidence="5">
    <location>
        <begin position="8"/>
        <end position="389"/>
    </location>
</feature>
<protein>
    <submittedName>
        <fullName evidence="6">MFS transporter</fullName>
    </submittedName>
</protein>
<accession>A0A437MGU3</accession>
<dbReference type="Pfam" id="PF07690">
    <property type="entry name" value="MFS_1"/>
    <property type="match status" value="1"/>
</dbReference>
<organism evidence="6 7">
    <name type="scientific">Rhodovarius crocodyli</name>
    <dbReference type="NCBI Taxonomy" id="1979269"/>
    <lineage>
        <taxon>Bacteria</taxon>
        <taxon>Pseudomonadati</taxon>
        <taxon>Pseudomonadota</taxon>
        <taxon>Alphaproteobacteria</taxon>
        <taxon>Acetobacterales</taxon>
        <taxon>Roseomonadaceae</taxon>
        <taxon>Rhodovarius</taxon>
    </lineage>
</organism>
<dbReference type="Proteomes" id="UP000282957">
    <property type="component" value="Unassembled WGS sequence"/>
</dbReference>
<feature type="transmembrane region" description="Helical" evidence="4">
    <location>
        <begin position="95"/>
        <end position="112"/>
    </location>
</feature>
<keyword evidence="7" id="KW-1185">Reference proteome</keyword>
<dbReference type="PANTHER" id="PTHR43129:SF1">
    <property type="entry name" value="FOSMIDOMYCIN RESISTANCE PROTEIN"/>
    <property type="match status" value="1"/>
</dbReference>
<feature type="transmembrane region" description="Helical" evidence="4">
    <location>
        <begin position="39"/>
        <end position="58"/>
    </location>
</feature>
<feature type="transmembrane region" description="Helical" evidence="4">
    <location>
        <begin position="70"/>
        <end position="89"/>
    </location>
</feature>
<evidence type="ECO:0000256" key="4">
    <source>
        <dbReference type="SAM" id="Phobius"/>
    </source>
</evidence>
<evidence type="ECO:0000313" key="6">
    <source>
        <dbReference type="EMBL" id="RVT96857.1"/>
    </source>
</evidence>
<dbReference type="GO" id="GO:0022857">
    <property type="term" value="F:transmembrane transporter activity"/>
    <property type="evidence" value="ECO:0007669"/>
    <property type="project" value="InterPro"/>
</dbReference>
<name>A0A437MGU3_9PROT</name>
<evidence type="ECO:0000313" key="7">
    <source>
        <dbReference type="Proteomes" id="UP000282957"/>
    </source>
</evidence>
<evidence type="ECO:0000256" key="1">
    <source>
        <dbReference type="ARBA" id="ARBA00022692"/>
    </source>
</evidence>
<feature type="transmembrane region" description="Helical" evidence="4">
    <location>
        <begin position="243"/>
        <end position="266"/>
    </location>
</feature>
<evidence type="ECO:0000256" key="3">
    <source>
        <dbReference type="ARBA" id="ARBA00023136"/>
    </source>
</evidence>
<dbReference type="Gene3D" id="1.20.1250.20">
    <property type="entry name" value="MFS general substrate transporter like domains"/>
    <property type="match status" value="1"/>
</dbReference>
<keyword evidence="1 4" id="KW-0812">Transmembrane</keyword>
<dbReference type="PANTHER" id="PTHR43129">
    <property type="entry name" value="FOSMIDOMYCIN RESISTANCE PROTEIN"/>
    <property type="match status" value="1"/>
</dbReference>
<dbReference type="AlphaFoldDB" id="A0A437MGU3"/>
<reference evidence="6 7" key="1">
    <citation type="submission" date="2019-01" db="EMBL/GenBank/DDBJ databases">
        <authorList>
            <person name="Chen W.-M."/>
        </authorList>
    </citation>
    <scope>NUCLEOTIDE SEQUENCE [LARGE SCALE GENOMIC DNA]</scope>
    <source>
        <strain evidence="6 7">CCP-6</strain>
    </source>
</reference>
<feature type="transmembrane region" description="Helical" evidence="4">
    <location>
        <begin position="133"/>
        <end position="154"/>
    </location>
</feature>
<evidence type="ECO:0000256" key="2">
    <source>
        <dbReference type="ARBA" id="ARBA00022989"/>
    </source>
</evidence>
<comment type="caution">
    <text evidence="6">The sequence shown here is derived from an EMBL/GenBank/DDBJ whole genome shotgun (WGS) entry which is preliminary data.</text>
</comment>
<dbReference type="GO" id="GO:0005886">
    <property type="term" value="C:plasma membrane"/>
    <property type="evidence" value="ECO:0007669"/>
    <property type="project" value="TreeGrafter"/>
</dbReference>
<dbReference type="OrthoDB" id="8894129at2"/>
<dbReference type="RefSeq" id="WP_127787505.1">
    <property type="nucleotide sequence ID" value="NZ_SACL01000003.1"/>
</dbReference>
<keyword evidence="2 4" id="KW-1133">Transmembrane helix</keyword>
<dbReference type="InterPro" id="IPR036259">
    <property type="entry name" value="MFS_trans_sf"/>
</dbReference>
<dbReference type="SUPFAM" id="SSF103473">
    <property type="entry name" value="MFS general substrate transporter"/>
    <property type="match status" value="1"/>
</dbReference>
<feature type="transmembrane region" description="Helical" evidence="4">
    <location>
        <begin position="208"/>
        <end position="237"/>
    </location>
</feature>
<feature type="transmembrane region" description="Helical" evidence="4">
    <location>
        <begin position="160"/>
        <end position="180"/>
    </location>
</feature>
<dbReference type="InterPro" id="IPR011701">
    <property type="entry name" value="MFS"/>
</dbReference>
<feature type="transmembrane region" description="Helical" evidence="4">
    <location>
        <begin position="297"/>
        <end position="314"/>
    </location>
</feature>
<feature type="transmembrane region" description="Helical" evidence="4">
    <location>
        <begin position="364"/>
        <end position="382"/>
    </location>
</feature>
<gene>
    <name evidence="6" type="ORF">EOD42_10655</name>
</gene>
<dbReference type="InterPro" id="IPR020846">
    <property type="entry name" value="MFS_dom"/>
</dbReference>
<dbReference type="PROSITE" id="PS50850">
    <property type="entry name" value="MFS"/>
    <property type="match status" value="1"/>
</dbReference>
<dbReference type="EMBL" id="SACL01000003">
    <property type="protein sequence ID" value="RVT96857.1"/>
    <property type="molecule type" value="Genomic_DNA"/>
</dbReference>
<feature type="transmembrane region" description="Helical" evidence="4">
    <location>
        <begin position="12"/>
        <end position="33"/>
    </location>
</feature>
<sequence length="396" mass="41707">MQNSDARIVSLIGTGHFLSHFYVLCLAPLFITWRGEFEVSYAMLGLSVALMSGTTAVLQTPVGFLVDKYGARPFLVGGTLLMALSISAMGMVTDYWMILALAVLSGIGNSVIHPADYAILAGSIRKEFMGRAFALHTFTGNLGFALAPPVIALLMPWLGWRGTLVTVGLLGLPVVAGILWQSRILHDQAKPRDAKPAAARELLFSKPILLFFGFFLFSAMVGAGLQSFLITVLGQLWGTPVEIASFALTGYMMGATGGTLIGGWVTDKTKSNLLLFVLGLTLFCMVALLSLGLVPMPYAAMPFVALAAGLAMGASRTPRDVMLKDACPPGEIGKVFGFVSSGLPLGGAITPVPLGLLIDFGLPWLVLPVIAGFLAMSLFCAGSARGASRQAMVAAE</sequence>
<proteinExistence type="predicted"/>
<keyword evidence="3 4" id="KW-0472">Membrane</keyword>
<feature type="transmembrane region" description="Helical" evidence="4">
    <location>
        <begin position="335"/>
        <end position="358"/>
    </location>
</feature>
<evidence type="ECO:0000259" key="5">
    <source>
        <dbReference type="PROSITE" id="PS50850"/>
    </source>
</evidence>